<dbReference type="GO" id="GO:0016791">
    <property type="term" value="F:phosphatase activity"/>
    <property type="evidence" value="ECO:0007669"/>
    <property type="project" value="InterPro"/>
</dbReference>
<feature type="binding site" evidence="15">
    <location>
        <position position="8"/>
    </location>
    <ligand>
        <name>Mg(2+)</name>
        <dbReference type="ChEBI" id="CHEBI:18420"/>
    </ligand>
</feature>
<comment type="pathway">
    <text evidence="9">Nucleotide-sugar biosynthesis; GDP-D-glycero-alpha-D-manno-heptose biosynthesis; GDP-D-glycero-alpha-D-manno-heptose from D-glycero-alpha-D-manno-heptose 7-phosphate: step 2/3.</text>
</comment>
<dbReference type="SUPFAM" id="SSF56784">
    <property type="entry name" value="HAD-like"/>
    <property type="match status" value="1"/>
</dbReference>
<keyword evidence="15" id="KW-0460">Magnesium</keyword>
<dbReference type="STRING" id="460384.SAMN05216313_12665"/>
<gene>
    <name evidence="16" type="ORF">SAMN05216313_12665</name>
</gene>
<feature type="binding site" evidence="13">
    <location>
        <begin position="8"/>
        <end position="10"/>
    </location>
    <ligand>
        <name>substrate</name>
    </ligand>
</feature>
<dbReference type="GO" id="GO:0046872">
    <property type="term" value="F:metal ion binding"/>
    <property type="evidence" value="ECO:0007669"/>
    <property type="project" value="UniProtKB-KW"/>
</dbReference>
<dbReference type="GO" id="GO:0005737">
    <property type="term" value="C:cytoplasm"/>
    <property type="evidence" value="ECO:0007669"/>
    <property type="project" value="UniProtKB-SubCell"/>
</dbReference>
<comment type="cofactor">
    <cofactor evidence="15">
        <name>Mg(2+)</name>
        <dbReference type="ChEBI" id="CHEBI:18420"/>
    </cofactor>
</comment>
<dbReference type="InterPro" id="IPR006543">
    <property type="entry name" value="Histidinol-phos"/>
</dbReference>
<reference evidence="17" key="1">
    <citation type="submission" date="2016-10" db="EMBL/GenBank/DDBJ databases">
        <authorList>
            <person name="Varghese N."/>
            <person name="Submissions S."/>
        </authorList>
    </citation>
    <scope>NUCLEOTIDE SEQUENCE [LARGE SCALE GENOMIC DNA]</scope>
    <source>
        <strain evidence="17">NLAE-zl-G277</strain>
    </source>
</reference>
<comment type="cofactor">
    <cofactor evidence="15">
        <name>Zn(2+)</name>
        <dbReference type="ChEBI" id="CHEBI:29105"/>
    </cofactor>
</comment>
<feature type="binding site" evidence="13">
    <location>
        <begin position="107"/>
        <end position="108"/>
    </location>
    <ligand>
        <name>substrate</name>
    </ligand>
</feature>
<comment type="similarity">
    <text evidence="10 11">Belongs to the gmhB family.</text>
</comment>
<evidence type="ECO:0000256" key="9">
    <source>
        <dbReference type="ARBA" id="ARBA00060656"/>
    </source>
</evidence>
<evidence type="ECO:0000313" key="17">
    <source>
        <dbReference type="Proteomes" id="UP000198508"/>
    </source>
</evidence>
<feature type="binding site" evidence="15">
    <location>
        <position position="91"/>
    </location>
    <ligand>
        <name>Zn(2+)</name>
        <dbReference type="ChEBI" id="CHEBI:29105"/>
    </ligand>
</feature>
<evidence type="ECO:0000256" key="11">
    <source>
        <dbReference type="PIRNR" id="PIRNR004682"/>
    </source>
</evidence>
<feature type="binding site" evidence="15">
    <location>
        <position position="106"/>
    </location>
    <ligand>
        <name>Zn(2+)</name>
        <dbReference type="ChEBI" id="CHEBI:29105"/>
    </ligand>
</feature>
<dbReference type="Gene3D" id="3.40.50.1000">
    <property type="entry name" value="HAD superfamily/HAD-like"/>
    <property type="match status" value="1"/>
</dbReference>
<dbReference type="InterPro" id="IPR004446">
    <property type="entry name" value="Heptose_bisP_phosphatase"/>
</dbReference>
<evidence type="ECO:0000256" key="6">
    <source>
        <dbReference type="ARBA" id="ARBA00023277"/>
    </source>
</evidence>
<feature type="binding site" evidence="15">
    <location>
        <position position="104"/>
    </location>
    <ligand>
        <name>Zn(2+)</name>
        <dbReference type="ChEBI" id="CHEBI:29105"/>
    </ligand>
</feature>
<comment type="function">
    <text evidence="8">Converts the D-glycero-alpha-D-manno-heptose 1,7-bisphosphate intermediate into D-glycero-alpha-D-manno-heptose 1-phosphate by removing the phosphate group at the C-7 position.</text>
</comment>
<dbReference type="GO" id="GO:0005975">
    <property type="term" value="P:carbohydrate metabolic process"/>
    <property type="evidence" value="ECO:0007669"/>
    <property type="project" value="InterPro"/>
</dbReference>
<evidence type="ECO:0000256" key="2">
    <source>
        <dbReference type="ARBA" id="ARBA00022490"/>
    </source>
</evidence>
<feature type="binding site" evidence="15">
    <location>
        <position position="10"/>
    </location>
    <ligand>
        <name>Mg(2+)</name>
        <dbReference type="ChEBI" id="CHEBI:18420"/>
    </ligand>
</feature>
<evidence type="ECO:0000256" key="8">
    <source>
        <dbReference type="ARBA" id="ARBA00058363"/>
    </source>
</evidence>
<feature type="site" description="Contributes to substrate recognition" evidence="14">
    <location>
        <position position="107"/>
    </location>
</feature>
<keyword evidence="4 11" id="KW-0378">Hydrolase</keyword>
<feature type="binding site" evidence="13">
    <location>
        <begin position="16"/>
        <end position="19"/>
    </location>
    <ligand>
        <name>substrate</name>
    </ligand>
</feature>
<accession>A0A1I0J525</accession>
<evidence type="ECO:0000256" key="7">
    <source>
        <dbReference type="ARBA" id="ARBA00051130"/>
    </source>
</evidence>
<comment type="catalytic activity">
    <reaction evidence="7">
        <text>D-glycero-alpha-D-manno-heptose 1,7-bisphosphate + H2O = D-glycero-alpha-D-manno-heptose 1-phosphate + phosphate</text>
        <dbReference type="Rhea" id="RHEA:28522"/>
        <dbReference type="ChEBI" id="CHEBI:15377"/>
        <dbReference type="ChEBI" id="CHEBI:43474"/>
        <dbReference type="ChEBI" id="CHEBI:60207"/>
        <dbReference type="ChEBI" id="CHEBI:61574"/>
        <dbReference type="EC" id="3.1.3.83"/>
    </reaction>
</comment>
<dbReference type="AlphaFoldDB" id="A0A1I0J525"/>
<feature type="binding site" evidence="13">
    <location>
        <position position="134"/>
    </location>
    <ligand>
        <name>substrate</name>
    </ligand>
</feature>
<dbReference type="FunFam" id="3.40.50.1000:FF:000037">
    <property type="entry name" value="D,D-heptose 1,7-bisphosphate phosphatase"/>
    <property type="match status" value="1"/>
</dbReference>
<organism evidence="16 17">
    <name type="scientific">Enterocloster lavalensis</name>
    <dbReference type="NCBI Taxonomy" id="460384"/>
    <lineage>
        <taxon>Bacteria</taxon>
        <taxon>Bacillati</taxon>
        <taxon>Bacillota</taxon>
        <taxon>Clostridia</taxon>
        <taxon>Lachnospirales</taxon>
        <taxon>Lachnospiraceae</taxon>
        <taxon>Enterocloster</taxon>
    </lineage>
</organism>
<evidence type="ECO:0000256" key="5">
    <source>
        <dbReference type="ARBA" id="ARBA00022833"/>
    </source>
</evidence>
<dbReference type="EMBL" id="FOIM01000026">
    <property type="protein sequence ID" value="SEU04896.1"/>
    <property type="molecule type" value="Genomic_DNA"/>
</dbReference>
<feature type="binding site" evidence="15">
    <location>
        <position position="134"/>
    </location>
    <ligand>
        <name>Mg(2+)</name>
        <dbReference type="ChEBI" id="CHEBI:18420"/>
    </ligand>
</feature>
<sequence length="196" mass="22107">MDKVVFLDRDGTINEEVHYLYRPEDFKFLPGVPEALKMLTDSGYKLVVVTNQAGVARGYYSEADVVKLHGYVNQLLKPYGTGIHGFYYCPHHPEYGKGRYKMACGCRKPGIGLFEQAEKDFAVDKSASYMIGDKLLDVEAGKRYGVTSILVGTGYGAGYRRQAEETGTLPEYDYYAETLTEAARWILQRDEDIAKR</sequence>
<dbReference type="NCBIfam" id="TIGR01656">
    <property type="entry name" value="Histidinol-ppas"/>
    <property type="match status" value="1"/>
</dbReference>
<evidence type="ECO:0000256" key="12">
    <source>
        <dbReference type="PIRSR" id="PIRSR004682-1"/>
    </source>
</evidence>
<evidence type="ECO:0000256" key="13">
    <source>
        <dbReference type="PIRSR" id="PIRSR004682-2"/>
    </source>
</evidence>
<dbReference type="PANTHER" id="PTHR42891:SF1">
    <property type="entry name" value="D-GLYCERO-BETA-D-MANNO-HEPTOSE-1,7-BISPHOSPHATE 7-PHOSPHATASE"/>
    <property type="match status" value="1"/>
</dbReference>
<dbReference type="InterPro" id="IPR023214">
    <property type="entry name" value="HAD_sf"/>
</dbReference>
<feature type="site" description="Stabilizes the phosphoryl group" evidence="14">
    <location>
        <position position="108"/>
    </location>
</feature>
<dbReference type="InterPro" id="IPR036412">
    <property type="entry name" value="HAD-like_sf"/>
</dbReference>
<dbReference type="PIRSF" id="PIRSF004682">
    <property type="entry name" value="GmhB"/>
    <property type="match status" value="1"/>
</dbReference>
<dbReference type="CDD" id="cd07503">
    <property type="entry name" value="HAD_HisB-N"/>
    <property type="match status" value="1"/>
</dbReference>
<keyword evidence="2 11" id="KW-0963">Cytoplasm</keyword>
<comment type="subcellular location">
    <subcellularLocation>
        <location evidence="1 11">Cytoplasm</location>
    </subcellularLocation>
</comment>
<feature type="binding site" evidence="15">
    <location>
        <position position="89"/>
    </location>
    <ligand>
        <name>Zn(2+)</name>
        <dbReference type="ChEBI" id="CHEBI:29105"/>
    </ligand>
</feature>
<keyword evidence="17" id="KW-1185">Reference proteome</keyword>
<dbReference type="PANTHER" id="PTHR42891">
    <property type="entry name" value="D-GLYCERO-BETA-D-MANNO-HEPTOSE-1,7-BISPHOSPHATE 7-PHOSPHATASE"/>
    <property type="match status" value="1"/>
</dbReference>
<evidence type="ECO:0000256" key="4">
    <source>
        <dbReference type="ARBA" id="ARBA00022801"/>
    </source>
</evidence>
<proteinExistence type="inferred from homology"/>
<dbReference type="NCBIfam" id="TIGR01662">
    <property type="entry name" value="HAD-SF-IIIA"/>
    <property type="match status" value="1"/>
</dbReference>
<dbReference type="InterPro" id="IPR006549">
    <property type="entry name" value="HAD-SF_hydro_IIIA"/>
</dbReference>
<evidence type="ECO:0000256" key="15">
    <source>
        <dbReference type="PIRSR" id="PIRSR004682-4"/>
    </source>
</evidence>
<dbReference type="RefSeq" id="WP_092368391.1">
    <property type="nucleotide sequence ID" value="NZ_FOIM01000026.1"/>
</dbReference>
<feature type="site" description="Stabilizes the phosphoryl group" evidence="14">
    <location>
        <position position="50"/>
    </location>
</feature>
<feature type="active site" description="Nucleophile" evidence="12">
    <location>
        <position position="8"/>
    </location>
</feature>
<keyword evidence="5 15" id="KW-0862">Zinc</keyword>
<dbReference type="Pfam" id="PF13242">
    <property type="entry name" value="Hydrolase_like"/>
    <property type="match status" value="1"/>
</dbReference>
<name>A0A1I0J525_9FIRM</name>
<feature type="active site" description="Proton donor" evidence="12">
    <location>
        <position position="10"/>
    </location>
</feature>
<dbReference type="NCBIfam" id="TIGR00213">
    <property type="entry name" value="GmhB_yaeD"/>
    <property type="match status" value="1"/>
</dbReference>
<evidence type="ECO:0000256" key="10">
    <source>
        <dbReference type="ARBA" id="ARBA00061616"/>
    </source>
</evidence>
<feature type="binding site" evidence="15">
    <location>
        <position position="133"/>
    </location>
    <ligand>
        <name>Mg(2+)</name>
        <dbReference type="ChEBI" id="CHEBI:18420"/>
    </ligand>
</feature>
<dbReference type="Proteomes" id="UP000198508">
    <property type="component" value="Unassembled WGS sequence"/>
</dbReference>
<keyword evidence="6 11" id="KW-0119">Carbohydrate metabolism</keyword>
<dbReference type="EC" id="3.1.3.-" evidence="11"/>
<evidence type="ECO:0000256" key="1">
    <source>
        <dbReference type="ARBA" id="ARBA00004496"/>
    </source>
</evidence>
<evidence type="ECO:0000313" key="16">
    <source>
        <dbReference type="EMBL" id="SEU04896.1"/>
    </source>
</evidence>
<protein>
    <recommendedName>
        <fullName evidence="11">D,D-heptose 1,7-bisphosphate phosphatase</fullName>
        <ecNumber evidence="11">3.1.3.-</ecNumber>
    </recommendedName>
</protein>
<keyword evidence="3 15" id="KW-0479">Metal-binding</keyword>
<feature type="binding site" evidence="13">
    <location>
        <begin position="50"/>
        <end position="53"/>
    </location>
    <ligand>
        <name>substrate</name>
    </ligand>
</feature>
<evidence type="ECO:0000256" key="14">
    <source>
        <dbReference type="PIRSR" id="PIRSR004682-3"/>
    </source>
</evidence>
<evidence type="ECO:0000256" key="3">
    <source>
        <dbReference type="ARBA" id="ARBA00022723"/>
    </source>
</evidence>